<proteinExistence type="predicted"/>
<feature type="transmembrane region" description="Helical" evidence="1">
    <location>
        <begin position="6"/>
        <end position="22"/>
    </location>
</feature>
<dbReference type="AlphaFoldDB" id="A0A0D2K4X9"/>
<evidence type="ECO:0000256" key="1">
    <source>
        <dbReference type="SAM" id="Phobius"/>
    </source>
</evidence>
<keyword evidence="3" id="KW-1185">Reference proteome</keyword>
<name>A0A0D2K4X9_9BACT</name>
<accession>A0A0D2K4X9</accession>
<sequence length="78" mass="8749">MFSLLLHWGLTMFIIGVLGYLLSYNKLSAQAHELARKLLITSGFILLCILAFITLRDGQNYFVTSLQRPTQTTNASLS</sequence>
<reference evidence="2 3" key="1">
    <citation type="journal article" date="2013" name="Proc. Natl. Acad. Sci. U.S.A.">
        <title>Candidate phylum TM6 genome recovered from a hospital sink biofilm provides genomic insights into this uncultivated phylum.</title>
        <authorList>
            <person name="McLean J.S."/>
            <person name="Lombardo M.J."/>
            <person name="Badger J.H."/>
            <person name="Edlund A."/>
            <person name="Novotny M."/>
            <person name="Yee-Greenbaum J."/>
            <person name="Vyahhi N."/>
            <person name="Hall A.P."/>
            <person name="Yang Y."/>
            <person name="Dupont C.L."/>
            <person name="Ziegler M.G."/>
            <person name="Chitsaz H."/>
            <person name="Allen A.E."/>
            <person name="Yooseph S."/>
            <person name="Tesler G."/>
            <person name="Pevzner P.A."/>
            <person name="Friedman R.M."/>
            <person name="Nealson K.H."/>
            <person name="Venter J.C."/>
            <person name="Lasken R.S."/>
        </authorList>
    </citation>
    <scope>NUCLEOTIDE SEQUENCE [LARGE SCALE GENOMIC DNA]</scope>
    <source>
        <strain evidence="2 3">TM6SC1</strain>
    </source>
</reference>
<keyword evidence="1" id="KW-0812">Transmembrane</keyword>
<organism evidence="2 3">
    <name type="scientific">candidate division TM6 bacterium JCVI TM6SC1</name>
    <dbReference type="NCBI Taxonomy" id="1306947"/>
    <lineage>
        <taxon>Bacteria</taxon>
        <taxon>Candidatus Babelota</taxon>
        <taxon>Vermiphilus</taxon>
    </lineage>
</organism>
<comment type="caution">
    <text evidence="2">The sequence shown here is derived from an EMBL/GenBank/DDBJ whole genome shotgun (WGS) entry which is preliminary data.</text>
</comment>
<feature type="transmembrane region" description="Helical" evidence="1">
    <location>
        <begin position="34"/>
        <end position="55"/>
    </location>
</feature>
<keyword evidence="1" id="KW-1133">Transmembrane helix</keyword>
<protein>
    <submittedName>
        <fullName evidence="2">Uncharacterized protein</fullName>
    </submittedName>
</protein>
<keyword evidence="1" id="KW-0472">Membrane</keyword>
<evidence type="ECO:0000313" key="2">
    <source>
        <dbReference type="EMBL" id="KIX85267.1"/>
    </source>
</evidence>
<gene>
    <name evidence="2" type="ORF">J120_03055</name>
</gene>
<dbReference type="EMBL" id="ARQD01000002">
    <property type="protein sequence ID" value="KIX85267.1"/>
    <property type="molecule type" value="Genomic_DNA"/>
</dbReference>
<evidence type="ECO:0000313" key="3">
    <source>
        <dbReference type="Proteomes" id="UP000032214"/>
    </source>
</evidence>
<dbReference type="Proteomes" id="UP000032214">
    <property type="component" value="Unassembled WGS sequence"/>
</dbReference>